<dbReference type="EMBL" id="PFRH01000026">
    <property type="protein sequence ID" value="PJC52842.1"/>
    <property type="molecule type" value="Genomic_DNA"/>
</dbReference>
<feature type="region of interest" description="Disordered" evidence="1">
    <location>
        <begin position="27"/>
        <end position="48"/>
    </location>
</feature>
<evidence type="ECO:0000313" key="4">
    <source>
        <dbReference type="Proteomes" id="UP000231456"/>
    </source>
</evidence>
<reference evidence="4" key="1">
    <citation type="submission" date="2017-09" db="EMBL/GenBank/DDBJ databases">
        <title>Depth-based differentiation of microbial function through sediment-hosted aquifers and enrichment of novel symbionts in the deep terrestrial subsurface.</title>
        <authorList>
            <person name="Probst A.J."/>
            <person name="Ladd B."/>
            <person name="Jarett J.K."/>
            <person name="Geller-Mcgrath D.E."/>
            <person name="Sieber C.M.K."/>
            <person name="Emerson J.B."/>
            <person name="Anantharaman K."/>
            <person name="Thomas B.C."/>
            <person name="Malmstrom R."/>
            <person name="Stieglmeier M."/>
            <person name="Klingl A."/>
            <person name="Woyke T."/>
            <person name="Ryan C.M."/>
            <person name="Banfield J.F."/>
        </authorList>
    </citation>
    <scope>NUCLEOTIDE SEQUENCE [LARGE SCALE GENOMIC DNA]</scope>
</reference>
<name>A0A2M8FAT5_9BACT</name>
<gene>
    <name evidence="3" type="ORF">CO030_00740</name>
</gene>
<dbReference type="AlphaFoldDB" id="A0A2M8FAT5"/>
<evidence type="ECO:0000313" key="3">
    <source>
        <dbReference type="EMBL" id="PJC52842.1"/>
    </source>
</evidence>
<evidence type="ECO:0000256" key="1">
    <source>
        <dbReference type="SAM" id="MobiDB-lite"/>
    </source>
</evidence>
<feature type="transmembrane region" description="Helical" evidence="2">
    <location>
        <begin position="67"/>
        <end position="85"/>
    </location>
</feature>
<evidence type="ECO:0000256" key="2">
    <source>
        <dbReference type="SAM" id="Phobius"/>
    </source>
</evidence>
<organism evidence="3 4">
    <name type="scientific">Candidatus Magasanikbacteria bacterium CG_4_9_14_0_2_um_filter_42_11</name>
    <dbReference type="NCBI Taxonomy" id="1974643"/>
    <lineage>
        <taxon>Bacteria</taxon>
        <taxon>Candidatus Magasanikiibacteriota</taxon>
    </lineage>
</organism>
<proteinExistence type="predicted"/>
<dbReference type="Proteomes" id="UP000231456">
    <property type="component" value="Unassembled WGS sequence"/>
</dbReference>
<keyword evidence="2" id="KW-0812">Transmembrane</keyword>
<sequence>MSKQQHEKTIEGRLKEDIDSTIDALEASIRGSGNDTSRHGRASGRKKIDPRDRIAQDYANHAYKQRIVWTSVGFIAIAIMGMWGWNMRTVFYDASNGKYAVDTPLGNVGERFTEAMQIAGAKDAQAEESESIRTASDVLKDVVAAATTTSTPEASPPSTLDTLANTLSTHVSSTPTSTDNTTTTL</sequence>
<accession>A0A2M8FAT5</accession>
<protein>
    <submittedName>
        <fullName evidence="3">Uncharacterized protein</fullName>
    </submittedName>
</protein>
<comment type="caution">
    <text evidence="3">The sequence shown here is derived from an EMBL/GenBank/DDBJ whole genome shotgun (WGS) entry which is preliminary data.</text>
</comment>
<keyword evidence="2" id="KW-0472">Membrane</keyword>
<keyword evidence="2" id="KW-1133">Transmembrane helix</keyword>